<gene>
    <name evidence="1" type="ORF">SAMN02745138_00211</name>
</gene>
<dbReference type="RefSeq" id="WP_072848153.1">
    <property type="nucleotide sequence ID" value="NZ_FRAH01000004.1"/>
</dbReference>
<accession>A0A1M6KX77</accession>
<proteinExistence type="predicted"/>
<keyword evidence="2" id="KW-1185">Reference proteome</keyword>
<name>A0A1M6KX77_9FIRM</name>
<evidence type="ECO:0000313" key="2">
    <source>
        <dbReference type="Proteomes" id="UP000183975"/>
    </source>
</evidence>
<organism evidence="1 2">
    <name type="scientific">Anaerotignum lactatifermentans DSM 14214</name>
    <dbReference type="NCBI Taxonomy" id="1121323"/>
    <lineage>
        <taxon>Bacteria</taxon>
        <taxon>Bacillati</taxon>
        <taxon>Bacillota</taxon>
        <taxon>Clostridia</taxon>
        <taxon>Lachnospirales</taxon>
        <taxon>Anaerotignaceae</taxon>
        <taxon>Anaerotignum</taxon>
    </lineage>
</organism>
<dbReference type="EMBL" id="FRAH01000004">
    <property type="protein sequence ID" value="SHJ63540.1"/>
    <property type="molecule type" value="Genomic_DNA"/>
</dbReference>
<sequence>MKKIGICLMVILSFVLVGSLAYDFRMSSRYSVVQFQPSDMTAAEIKEEFPEIAFSEKDHTLHADVMALPEVQAALAAEKETIFTKEEGAALLAEYLTEGMHLEEFSVSDGVYVRFRDADHRKTAYTFDEGYLSKEISVYEKHPGRNWDCVAIYKNLNGNYDKVDGIPQWFSWRKLQVEA</sequence>
<dbReference type="AlphaFoldDB" id="A0A1M6KX77"/>
<dbReference type="OrthoDB" id="9815195at2"/>
<reference evidence="1 2" key="1">
    <citation type="submission" date="2016-11" db="EMBL/GenBank/DDBJ databases">
        <authorList>
            <person name="Jaros S."/>
            <person name="Januszkiewicz K."/>
            <person name="Wedrychowicz H."/>
        </authorList>
    </citation>
    <scope>NUCLEOTIDE SEQUENCE [LARGE SCALE GENOMIC DNA]</scope>
    <source>
        <strain evidence="1 2">DSM 14214</strain>
    </source>
</reference>
<protein>
    <submittedName>
        <fullName evidence="1">Uncharacterized protein</fullName>
    </submittedName>
</protein>
<evidence type="ECO:0000313" key="1">
    <source>
        <dbReference type="EMBL" id="SHJ63540.1"/>
    </source>
</evidence>
<dbReference type="Proteomes" id="UP000183975">
    <property type="component" value="Unassembled WGS sequence"/>
</dbReference>